<dbReference type="PANTHER" id="PTHR36351:SF1">
    <property type="entry name" value="EMBRYO SAC DEVELOPMENT ARREST 12"/>
    <property type="match status" value="1"/>
</dbReference>
<reference evidence="2" key="3">
    <citation type="submission" date="2020-12" db="UniProtKB">
        <authorList>
            <consortium name="EnsemblPlants"/>
        </authorList>
    </citation>
    <scope>IDENTIFICATION</scope>
</reference>
<dbReference type="PANTHER" id="PTHR36351">
    <property type="entry name" value="EMBRYO SAC DEVELOPMENT ARREST 12"/>
    <property type="match status" value="1"/>
</dbReference>
<sequence>MGRKNRVEIRGLCKQCCLWQERNVAEPPFHWCVNDTITMGFRGSSSAGPMGRPGRRPVQAAI</sequence>
<reference evidence="2 3" key="1">
    <citation type="journal article" date="2008" name="Science">
        <title>The Physcomitrella genome reveals evolutionary insights into the conquest of land by plants.</title>
        <authorList>
            <person name="Rensing S."/>
            <person name="Lang D."/>
            <person name="Zimmer A."/>
            <person name="Terry A."/>
            <person name="Salamov A."/>
            <person name="Shapiro H."/>
            <person name="Nishiyama T."/>
            <person name="Perroud P.-F."/>
            <person name="Lindquist E."/>
            <person name="Kamisugi Y."/>
            <person name="Tanahashi T."/>
            <person name="Sakakibara K."/>
            <person name="Fujita T."/>
            <person name="Oishi K."/>
            <person name="Shin-I T."/>
            <person name="Kuroki Y."/>
            <person name="Toyoda A."/>
            <person name="Suzuki Y."/>
            <person name="Hashimoto A."/>
            <person name="Yamaguchi K."/>
            <person name="Sugano A."/>
            <person name="Kohara Y."/>
            <person name="Fujiyama A."/>
            <person name="Anterola A."/>
            <person name="Aoki S."/>
            <person name="Ashton N."/>
            <person name="Barbazuk W.B."/>
            <person name="Barker E."/>
            <person name="Bennetzen J."/>
            <person name="Bezanilla M."/>
            <person name="Blankenship R."/>
            <person name="Cho S.H."/>
            <person name="Dutcher S."/>
            <person name="Estelle M."/>
            <person name="Fawcett J.A."/>
            <person name="Gundlach H."/>
            <person name="Hanada K."/>
            <person name="Heyl A."/>
            <person name="Hicks K.A."/>
            <person name="Hugh J."/>
            <person name="Lohr M."/>
            <person name="Mayer K."/>
            <person name="Melkozernov A."/>
            <person name="Murata T."/>
            <person name="Nelson D."/>
            <person name="Pils B."/>
            <person name="Prigge M."/>
            <person name="Reiss B."/>
            <person name="Renner T."/>
            <person name="Rombauts S."/>
            <person name="Rushton P."/>
            <person name="Sanderfoot A."/>
            <person name="Schween G."/>
            <person name="Shiu S.-H."/>
            <person name="Stueber K."/>
            <person name="Theodoulou F.L."/>
            <person name="Tu H."/>
            <person name="Van de Peer Y."/>
            <person name="Verrier P.J."/>
            <person name="Waters E."/>
            <person name="Wood A."/>
            <person name="Yang L."/>
            <person name="Cove D."/>
            <person name="Cuming A."/>
            <person name="Hasebe M."/>
            <person name="Lucas S."/>
            <person name="Mishler D.B."/>
            <person name="Reski R."/>
            <person name="Grigoriev I."/>
            <person name="Quatrano R.S."/>
            <person name="Boore J.L."/>
        </authorList>
    </citation>
    <scope>NUCLEOTIDE SEQUENCE [LARGE SCALE GENOMIC DNA]</scope>
    <source>
        <strain evidence="2 3">cv. Gransden 2004</strain>
    </source>
</reference>
<organism evidence="2 3">
    <name type="scientific">Physcomitrium patens</name>
    <name type="common">Spreading-leaved earth moss</name>
    <name type="synonym">Physcomitrella patens</name>
    <dbReference type="NCBI Taxonomy" id="3218"/>
    <lineage>
        <taxon>Eukaryota</taxon>
        <taxon>Viridiplantae</taxon>
        <taxon>Streptophyta</taxon>
        <taxon>Embryophyta</taxon>
        <taxon>Bryophyta</taxon>
        <taxon>Bryophytina</taxon>
        <taxon>Bryopsida</taxon>
        <taxon>Funariidae</taxon>
        <taxon>Funariales</taxon>
        <taxon>Funariaceae</taxon>
        <taxon>Physcomitrium</taxon>
    </lineage>
</organism>
<evidence type="ECO:0000313" key="2">
    <source>
        <dbReference type="EnsemblPlants" id="PAC:32963197.CDS.1"/>
    </source>
</evidence>
<name>A0A7I3ZV84_PHYPA</name>
<gene>
    <name evidence="2" type="primary">LOC112291108</name>
</gene>
<evidence type="ECO:0000313" key="3">
    <source>
        <dbReference type="Proteomes" id="UP000006727"/>
    </source>
</evidence>
<keyword evidence="3" id="KW-1185">Reference proteome</keyword>
<dbReference type="EMBL" id="ABEU02000014">
    <property type="status" value="NOT_ANNOTATED_CDS"/>
    <property type="molecule type" value="Genomic_DNA"/>
</dbReference>
<reference evidence="2 3" key="2">
    <citation type="journal article" date="2018" name="Plant J.">
        <title>The Physcomitrella patens chromosome-scale assembly reveals moss genome structure and evolution.</title>
        <authorList>
            <person name="Lang D."/>
            <person name="Ullrich K.K."/>
            <person name="Murat F."/>
            <person name="Fuchs J."/>
            <person name="Jenkins J."/>
            <person name="Haas F.B."/>
            <person name="Piednoel M."/>
            <person name="Gundlach H."/>
            <person name="Van Bel M."/>
            <person name="Meyberg R."/>
            <person name="Vives C."/>
            <person name="Morata J."/>
            <person name="Symeonidi A."/>
            <person name="Hiss M."/>
            <person name="Muchero W."/>
            <person name="Kamisugi Y."/>
            <person name="Saleh O."/>
            <person name="Blanc G."/>
            <person name="Decker E.L."/>
            <person name="van Gessel N."/>
            <person name="Grimwood J."/>
            <person name="Hayes R.D."/>
            <person name="Graham S.W."/>
            <person name="Gunter L.E."/>
            <person name="McDaniel S.F."/>
            <person name="Hoernstein S.N.W."/>
            <person name="Larsson A."/>
            <person name="Li F.W."/>
            <person name="Perroud P.F."/>
            <person name="Phillips J."/>
            <person name="Ranjan P."/>
            <person name="Rokshar D.S."/>
            <person name="Rothfels C.J."/>
            <person name="Schneider L."/>
            <person name="Shu S."/>
            <person name="Stevenson D.W."/>
            <person name="Thummler F."/>
            <person name="Tillich M."/>
            <person name="Villarreal Aguilar J.C."/>
            <person name="Widiez T."/>
            <person name="Wong G.K."/>
            <person name="Wymore A."/>
            <person name="Zhang Y."/>
            <person name="Zimmer A.D."/>
            <person name="Quatrano R.S."/>
            <person name="Mayer K.F.X."/>
            <person name="Goodstein D."/>
            <person name="Casacuberta J.M."/>
            <person name="Vandepoele K."/>
            <person name="Reski R."/>
            <person name="Cuming A.C."/>
            <person name="Tuskan G.A."/>
            <person name="Maumus F."/>
            <person name="Salse J."/>
            <person name="Schmutz J."/>
            <person name="Rensing S.A."/>
        </authorList>
    </citation>
    <scope>NUCLEOTIDE SEQUENCE [LARGE SCALE GENOMIC DNA]</scope>
    <source>
        <strain evidence="2 3">cv. Gransden 2004</strain>
    </source>
</reference>
<feature type="region of interest" description="Disordered" evidence="1">
    <location>
        <begin position="43"/>
        <end position="62"/>
    </location>
</feature>
<dbReference type="EnsemblPlants" id="Pp3c14_22420V3.2">
    <property type="protein sequence ID" value="PAC:32963197.CDS.1"/>
    <property type="gene ID" value="Pp3c14_22420"/>
</dbReference>
<evidence type="ECO:0000256" key="1">
    <source>
        <dbReference type="SAM" id="MobiDB-lite"/>
    </source>
</evidence>
<protein>
    <submittedName>
        <fullName evidence="2">Uncharacterized protein</fullName>
    </submittedName>
</protein>
<accession>A0A7I3ZV84</accession>
<proteinExistence type="predicted"/>
<dbReference type="Proteomes" id="UP000006727">
    <property type="component" value="Chromosome 14"/>
</dbReference>
<dbReference type="Gramene" id="Pp3c14_22420V3.2">
    <property type="protein sequence ID" value="PAC:32963197.CDS.1"/>
    <property type="gene ID" value="Pp3c14_22420"/>
</dbReference>
<dbReference type="AlphaFoldDB" id="A0A7I3ZV84"/>